<comment type="caution">
    <text evidence="1">The sequence shown here is derived from an EMBL/GenBank/DDBJ whole genome shotgun (WGS) entry which is preliminary data.</text>
</comment>
<accession>A0A392U4Q9</accession>
<organism evidence="1 2">
    <name type="scientific">Trifolium medium</name>
    <dbReference type="NCBI Taxonomy" id="97028"/>
    <lineage>
        <taxon>Eukaryota</taxon>
        <taxon>Viridiplantae</taxon>
        <taxon>Streptophyta</taxon>
        <taxon>Embryophyta</taxon>
        <taxon>Tracheophyta</taxon>
        <taxon>Spermatophyta</taxon>
        <taxon>Magnoliopsida</taxon>
        <taxon>eudicotyledons</taxon>
        <taxon>Gunneridae</taxon>
        <taxon>Pentapetalae</taxon>
        <taxon>rosids</taxon>
        <taxon>fabids</taxon>
        <taxon>Fabales</taxon>
        <taxon>Fabaceae</taxon>
        <taxon>Papilionoideae</taxon>
        <taxon>50 kb inversion clade</taxon>
        <taxon>NPAAA clade</taxon>
        <taxon>Hologalegina</taxon>
        <taxon>IRL clade</taxon>
        <taxon>Trifolieae</taxon>
        <taxon>Trifolium</taxon>
    </lineage>
</organism>
<sequence length="35" mass="4055">MKNIKLFKYLENLKHPLMDGYMVCATHLVGMAMGR</sequence>
<dbReference type="Proteomes" id="UP000265520">
    <property type="component" value="Unassembled WGS sequence"/>
</dbReference>
<proteinExistence type="predicted"/>
<reference evidence="1 2" key="1">
    <citation type="journal article" date="2018" name="Front. Plant Sci.">
        <title>Red Clover (Trifolium pratense) and Zigzag Clover (T. medium) - A Picture of Genomic Similarities and Differences.</title>
        <authorList>
            <person name="Dluhosova J."/>
            <person name="Istvanek J."/>
            <person name="Nedelnik J."/>
            <person name="Repkova J."/>
        </authorList>
    </citation>
    <scope>NUCLEOTIDE SEQUENCE [LARGE SCALE GENOMIC DNA]</scope>
    <source>
        <strain evidence="2">cv. 10/8</strain>
        <tissue evidence="1">Leaf</tissue>
    </source>
</reference>
<dbReference type="AlphaFoldDB" id="A0A392U4Q9"/>
<dbReference type="EMBL" id="LXQA010715446">
    <property type="protein sequence ID" value="MCI67366.1"/>
    <property type="molecule type" value="Genomic_DNA"/>
</dbReference>
<protein>
    <submittedName>
        <fullName evidence="1">Uncharacterized protein</fullName>
    </submittedName>
</protein>
<keyword evidence="2" id="KW-1185">Reference proteome</keyword>
<feature type="non-terminal residue" evidence="1">
    <location>
        <position position="35"/>
    </location>
</feature>
<evidence type="ECO:0000313" key="1">
    <source>
        <dbReference type="EMBL" id="MCI67366.1"/>
    </source>
</evidence>
<name>A0A392U4Q9_9FABA</name>
<evidence type="ECO:0000313" key="2">
    <source>
        <dbReference type="Proteomes" id="UP000265520"/>
    </source>
</evidence>